<organism evidence="2 3">
    <name type="scientific">Rhizophagus irregularis</name>
    <dbReference type="NCBI Taxonomy" id="588596"/>
    <lineage>
        <taxon>Eukaryota</taxon>
        <taxon>Fungi</taxon>
        <taxon>Fungi incertae sedis</taxon>
        <taxon>Mucoromycota</taxon>
        <taxon>Glomeromycotina</taxon>
        <taxon>Glomeromycetes</taxon>
        <taxon>Glomerales</taxon>
        <taxon>Glomeraceae</taxon>
        <taxon>Rhizophagus</taxon>
    </lineage>
</organism>
<dbReference type="SUPFAM" id="SSF56024">
    <property type="entry name" value="Phospholipase D/nuclease"/>
    <property type="match status" value="1"/>
</dbReference>
<dbReference type="Gene3D" id="3.30.870.10">
    <property type="entry name" value="Endonuclease Chain A"/>
    <property type="match status" value="1"/>
</dbReference>
<dbReference type="PANTHER" id="PTHR30218:SF0">
    <property type="entry name" value="POLYPHOSPHATE KINASE"/>
    <property type="match status" value="1"/>
</dbReference>
<protein>
    <submittedName>
        <fullName evidence="2">Polyphosphate kinase</fullName>
    </submittedName>
</protein>
<keyword evidence="2" id="KW-0418">Kinase</keyword>
<reference evidence="2 3" key="1">
    <citation type="submission" date="2017-10" db="EMBL/GenBank/DDBJ databases">
        <title>Extensive intraspecific genome diversity in a model arbuscular mycorrhizal fungus.</title>
        <authorList>
            <person name="Chen E.C.H."/>
            <person name="Morin E."/>
            <person name="Baudet D."/>
            <person name="Noel J."/>
            <person name="Ndikumana S."/>
            <person name="Charron P."/>
            <person name="St-Onge C."/>
            <person name="Giorgi J."/>
            <person name="Grigoriev I.V."/>
            <person name="Roux C."/>
            <person name="Martin F.M."/>
            <person name="Corradi N."/>
        </authorList>
    </citation>
    <scope>NUCLEOTIDE SEQUENCE [LARGE SCALE GENOMIC DNA]</scope>
    <source>
        <strain evidence="2 3">A1</strain>
    </source>
</reference>
<dbReference type="GO" id="GO:0009358">
    <property type="term" value="C:polyphosphate kinase complex"/>
    <property type="evidence" value="ECO:0007669"/>
    <property type="project" value="InterPro"/>
</dbReference>
<feature type="domain" description="Polyphosphate kinase C-terminal" evidence="1">
    <location>
        <begin position="65"/>
        <end position="125"/>
    </location>
</feature>
<accession>A0A2N0QJY9</accession>
<keyword evidence="2" id="KW-0808">Transferase</keyword>
<evidence type="ECO:0000259" key="1">
    <source>
        <dbReference type="Pfam" id="PF17941"/>
    </source>
</evidence>
<dbReference type="InterPro" id="IPR041108">
    <property type="entry name" value="PP_kinase_C_1"/>
</dbReference>
<dbReference type="PANTHER" id="PTHR30218">
    <property type="entry name" value="POLYPHOSPHATE KINASE"/>
    <property type="match status" value="1"/>
</dbReference>
<proteinExistence type="predicted"/>
<evidence type="ECO:0000313" key="2">
    <source>
        <dbReference type="EMBL" id="PKC51378.1"/>
    </source>
</evidence>
<evidence type="ECO:0000313" key="3">
    <source>
        <dbReference type="Proteomes" id="UP000232688"/>
    </source>
</evidence>
<comment type="caution">
    <text evidence="2">The sequence shown here is derived from an EMBL/GenBank/DDBJ whole genome shotgun (WGS) entry which is preliminary data.</text>
</comment>
<dbReference type="Pfam" id="PF17941">
    <property type="entry name" value="PP_kinase_C_1"/>
    <property type="match status" value="1"/>
</dbReference>
<dbReference type="EMBL" id="LLXH01007757">
    <property type="protein sequence ID" value="PKC51378.1"/>
    <property type="molecule type" value="Genomic_DNA"/>
</dbReference>
<dbReference type="GO" id="GO:0008976">
    <property type="term" value="F:polyphosphate kinase activity"/>
    <property type="evidence" value="ECO:0007669"/>
    <property type="project" value="InterPro"/>
</dbReference>
<name>A0A2N0QJY9_9GLOM</name>
<reference evidence="2 3" key="2">
    <citation type="submission" date="2017-10" db="EMBL/GenBank/DDBJ databases">
        <title>Genome analyses suggest a sexual origin of heterokaryosis in a supposedly ancient asexual fungus.</title>
        <authorList>
            <person name="Corradi N."/>
            <person name="Sedzielewska K."/>
            <person name="Noel J."/>
            <person name="Charron P."/>
            <person name="Farinelli L."/>
            <person name="Marton T."/>
            <person name="Kruger M."/>
            <person name="Pelin A."/>
            <person name="Brachmann A."/>
            <person name="Corradi N."/>
        </authorList>
    </citation>
    <scope>NUCLEOTIDE SEQUENCE [LARGE SCALE GENOMIC DNA]</scope>
    <source>
        <strain evidence="2 3">A1</strain>
    </source>
</reference>
<dbReference type="VEuPathDB" id="FungiDB:RhiirA1_483876"/>
<dbReference type="GO" id="GO:0006799">
    <property type="term" value="P:polyphosphate biosynthetic process"/>
    <property type="evidence" value="ECO:0007669"/>
    <property type="project" value="InterPro"/>
</dbReference>
<dbReference type="SUPFAM" id="SSF143724">
    <property type="entry name" value="PHP14-like"/>
    <property type="match status" value="1"/>
</dbReference>
<dbReference type="AlphaFoldDB" id="A0A2N0QJY9"/>
<dbReference type="Proteomes" id="UP000232688">
    <property type="component" value="Unassembled WGS sequence"/>
</dbReference>
<sequence length="126" mass="14392">MSDEVLDYLLDEFEIQESDVYKIDGPLDLTFLFSFVKKISAGREHLVYESFIPQHPQDLDSHEDVFEKALTQDIFFHHPYESFEPIVDFVTQAAVDPTVLAIKQTLYRVSGNSPIIQGLKQAAENA</sequence>
<dbReference type="InterPro" id="IPR003414">
    <property type="entry name" value="PP_kinase"/>
</dbReference>
<gene>
    <name evidence="2" type="ORF">RhiirA1_483876</name>
</gene>